<accession>A0ABN9V6E3</accession>
<keyword evidence="3" id="KW-1185">Reference proteome</keyword>
<keyword evidence="1" id="KW-0472">Membrane</keyword>
<reference evidence="2" key="1">
    <citation type="submission" date="2023-10" db="EMBL/GenBank/DDBJ databases">
        <authorList>
            <person name="Chen Y."/>
            <person name="Shah S."/>
            <person name="Dougan E. K."/>
            <person name="Thang M."/>
            <person name="Chan C."/>
        </authorList>
    </citation>
    <scope>NUCLEOTIDE SEQUENCE [LARGE SCALE GENOMIC DNA]</scope>
</reference>
<dbReference type="Proteomes" id="UP001189429">
    <property type="component" value="Unassembled WGS sequence"/>
</dbReference>
<keyword evidence="1" id="KW-0812">Transmembrane</keyword>
<gene>
    <name evidence="2" type="ORF">PCOR1329_LOCUS55107</name>
</gene>
<keyword evidence="1" id="KW-1133">Transmembrane helix</keyword>
<feature type="non-terminal residue" evidence="2">
    <location>
        <position position="1"/>
    </location>
</feature>
<protein>
    <submittedName>
        <fullName evidence="2">Uncharacterized protein</fullName>
    </submittedName>
</protein>
<organism evidence="2 3">
    <name type="scientific">Prorocentrum cordatum</name>
    <dbReference type="NCBI Taxonomy" id="2364126"/>
    <lineage>
        <taxon>Eukaryota</taxon>
        <taxon>Sar</taxon>
        <taxon>Alveolata</taxon>
        <taxon>Dinophyceae</taxon>
        <taxon>Prorocentrales</taxon>
        <taxon>Prorocentraceae</taxon>
        <taxon>Prorocentrum</taxon>
    </lineage>
</organism>
<evidence type="ECO:0000313" key="2">
    <source>
        <dbReference type="EMBL" id="CAK0868448.1"/>
    </source>
</evidence>
<feature type="transmembrane region" description="Helical" evidence="1">
    <location>
        <begin position="6"/>
        <end position="22"/>
    </location>
</feature>
<evidence type="ECO:0000313" key="3">
    <source>
        <dbReference type="Proteomes" id="UP001189429"/>
    </source>
</evidence>
<proteinExistence type="predicted"/>
<sequence length="96" mass="10470">DELPSGLQVISFILILILLELLSGKMTGGKKLGCSAAWSMCSRDAFIDRELYDQPDSAAKVPKLAKDPIVFLICAALEMPLTHASSLFSHLIHAMR</sequence>
<dbReference type="EMBL" id="CAUYUJ010016748">
    <property type="protein sequence ID" value="CAK0868448.1"/>
    <property type="molecule type" value="Genomic_DNA"/>
</dbReference>
<name>A0ABN9V6E3_9DINO</name>
<comment type="caution">
    <text evidence="2">The sequence shown here is derived from an EMBL/GenBank/DDBJ whole genome shotgun (WGS) entry which is preliminary data.</text>
</comment>
<evidence type="ECO:0000256" key="1">
    <source>
        <dbReference type="SAM" id="Phobius"/>
    </source>
</evidence>